<reference evidence="1" key="1">
    <citation type="journal article" date="2015" name="Nature">
        <title>Complex archaea that bridge the gap between prokaryotes and eukaryotes.</title>
        <authorList>
            <person name="Spang A."/>
            <person name="Saw J.H."/>
            <person name="Jorgensen S.L."/>
            <person name="Zaremba-Niedzwiedzka K."/>
            <person name="Martijn J."/>
            <person name="Lind A.E."/>
            <person name="van Eijk R."/>
            <person name="Schleper C."/>
            <person name="Guy L."/>
            <person name="Ettema T.J."/>
        </authorList>
    </citation>
    <scope>NUCLEOTIDE SEQUENCE</scope>
</reference>
<name>A0A0F9J1L3_9ZZZZ</name>
<protein>
    <recommendedName>
        <fullName evidence="2">Large polyvalent protein associated domain-containing protein</fullName>
    </recommendedName>
</protein>
<evidence type="ECO:0008006" key="2">
    <source>
        <dbReference type="Google" id="ProtNLM"/>
    </source>
</evidence>
<sequence>QKSDLLVALDWLKSGGLITPEIKLRVSQLVRRNIEAIPKEEAIALLRQKMREISGPVERAVVEPLSESRAMEILKEAGVKPAEADIDYLRSLGEVEMRRALEIVQGGRRAGATPGAASVFQDKMPPGEKTQFGADIAGKKPIRTSLEEGGIGRMIENIIREEGPERITLRPHHAGIILPSDVIANQIAPGEKIFGLTFADIRPILKKLGIKLPPGVNERAYPLIMMSRPIENPHLYHELLHSNMFSSGIEAHIAIPQGSRETAMHIVGGLKRMGAYRNMSFKNVLNEAFIYPAQAIRMGDEELLQTVIRLDIDKEHIFRLVNGTARTVYEHTFTKIDSIGGRHLQRQMRDLVRRTSENVSYELDGVVGQAAYYDPARAKWIVQGSQGEHVFNKVNDAYDFLYALDRQDMIPSWTFGAEIRGVRGPILPPGSHDPTGKRPLPDLPPDRKTFGMTAMSGWWRPTLPWVATVHRKMNAVFARKGTYFPLFEKVKAVDDNVFKFDQVVLGEGGMTQKFMGHFGPIPHKKIKDYFEWMLHPSNERQGLREALKLSDKDVSQLAGIENFIKEVDADTGSGIMWYLRQNFPKLRAFNFISDHVWGTHIDPKTTNFWERAVRIEGTLDPRDTNLARLVNFGMTAGYKKKFFEESLGELSKLIDLQAKDGRYILGPVRMPLKNYVNYVNGLPDFTQSALRAAGSAFEGGLEKAIQNANKHLPAGTKLPTGYKLPKALMNKMLVFSYAAGLGLRPAVVARDSFWVFLSTLPILGPVRFGRALSRGLSSKGWKAAQDAGALLHKSNIGGNYGDILQEIPVGEGGLFDKAVRFSQTLLGPARWGNNFARTITWNGEYHDAVSAIRRYRTGEISAGELINRKNTSLWYNDPPVISNLVERAGDSAVPIESVAREFAQQLVDITQWPYRRGTQPALLRTGVGRIFGQYGTWPANFADMINRHVRKMSDPNFRGAATESLAWWGALNYAGVSAMNAIGADQDHWFFISPAGYGGGPHLEFVQALMQAAEETPRGLEARRTIAEYPMDFIPASVEIRGILRALERDEDFWSKGILPGPGLIRALGFRPINEMEKDKDFVEWLQEEAGYGPGRRR</sequence>
<gene>
    <name evidence="1" type="ORF">LCGC14_1510470</name>
</gene>
<dbReference type="AlphaFoldDB" id="A0A0F9J1L3"/>
<accession>A0A0F9J1L3</accession>
<organism evidence="1">
    <name type="scientific">marine sediment metagenome</name>
    <dbReference type="NCBI Taxonomy" id="412755"/>
    <lineage>
        <taxon>unclassified sequences</taxon>
        <taxon>metagenomes</taxon>
        <taxon>ecological metagenomes</taxon>
    </lineage>
</organism>
<evidence type="ECO:0000313" key="1">
    <source>
        <dbReference type="EMBL" id="KKM63539.1"/>
    </source>
</evidence>
<dbReference type="EMBL" id="LAZR01011079">
    <property type="protein sequence ID" value="KKM63539.1"/>
    <property type="molecule type" value="Genomic_DNA"/>
</dbReference>
<comment type="caution">
    <text evidence="1">The sequence shown here is derived from an EMBL/GenBank/DDBJ whole genome shotgun (WGS) entry which is preliminary data.</text>
</comment>
<feature type="non-terminal residue" evidence="1">
    <location>
        <position position="1"/>
    </location>
</feature>
<proteinExistence type="predicted"/>